<dbReference type="CDD" id="cd12117">
    <property type="entry name" value="A_NRPS_Srf_like"/>
    <property type="match status" value="1"/>
</dbReference>
<organism evidence="7">
    <name type="scientific">uncultured bacterium esnapd18</name>
    <dbReference type="NCBI Taxonomy" id="1366599"/>
    <lineage>
        <taxon>Bacteria</taxon>
        <taxon>environmental samples</taxon>
    </lineage>
</organism>
<reference evidence="7" key="1">
    <citation type="journal article" date="2013" name="Proc. Natl. Acad. Sci. U.S.A.">
        <title>Mapping gene clusters within arrayed metagenomic libraries to expand the structural diversity of biomedically relevant natural products.</title>
        <authorList>
            <person name="Owen J.G."/>
            <person name="Reddy B.V."/>
            <person name="Ternei M.A."/>
            <person name="Charlop-Powers Z."/>
            <person name="Calle P.Y."/>
            <person name="Kim J.H."/>
            <person name="Brady S.F."/>
        </authorList>
    </citation>
    <scope>NUCLEOTIDE SEQUENCE</scope>
</reference>
<dbReference type="FunFam" id="1.10.1200.10:FF:000005">
    <property type="entry name" value="Nonribosomal peptide synthetase 1"/>
    <property type="match status" value="1"/>
</dbReference>
<dbReference type="FunFam" id="3.30.300.30:FF:000010">
    <property type="entry name" value="Enterobactin synthetase component F"/>
    <property type="match status" value="1"/>
</dbReference>
<dbReference type="Gene3D" id="3.30.559.30">
    <property type="entry name" value="Nonribosomal peptide synthetase, condensation domain"/>
    <property type="match status" value="3"/>
</dbReference>
<dbReference type="Gene3D" id="3.30.559.10">
    <property type="entry name" value="Chloramphenicol acetyltransferase-like domain"/>
    <property type="match status" value="3"/>
</dbReference>
<dbReference type="InterPro" id="IPR020845">
    <property type="entry name" value="AMP-binding_CS"/>
</dbReference>
<dbReference type="GO" id="GO:0044550">
    <property type="term" value="P:secondary metabolite biosynthetic process"/>
    <property type="evidence" value="ECO:0007669"/>
    <property type="project" value="TreeGrafter"/>
</dbReference>
<feature type="domain" description="Carrier" evidence="6">
    <location>
        <begin position="965"/>
        <end position="1040"/>
    </location>
</feature>
<dbReference type="CDD" id="cd19540">
    <property type="entry name" value="LCL_NRPS-like"/>
    <property type="match status" value="2"/>
</dbReference>
<dbReference type="GO" id="GO:0005829">
    <property type="term" value="C:cytosol"/>
    <property type="evidence" value="ECO:0007669"/>
    <property type="project" value="TreeGrafter"/>
</dbReference>
<evidence type="ECO:0000256" key="3">
    <source>
        <dbReference type="ARBA" id="ARBA00022450"/>
    </source>
</evidence>
<dbReference type="GO" id="GO:0072330">
    <property type="term" value="P:monocarboxylic acid biosynthetic process"/>
    <property type="evidence" value="ECO:0007669"/>
    <property type="project" value="UniProtKB-ARBA"/>
</dbReference>
<dbReference type="InterPro" id="IPR010071">
    <property type="entry name" value="AA_adenyl_dom"/>
</dbReference>
<feature type="non-terminal residue" evidence="7">
    <location>
        <position position="1964"/>
    </location>
</feature>
<evidence type="ECO:0000256" key="2">
    <source>
        <dbReference type="ARBA" id="ARBA00006432"/>
    </source>
</evidence>
<dbReference type="Pfam" id="PF13193">
    <property type="entry name" value="AMP-binding_C"/>
    <property type="match status" value="1"/>
</dbReference>
<keyword evidence="3" id="KW-0596">Phosphopantetheine</keyword>
<dbReference type="Pfam" id="PF00550">
    <property type="entry name" value="PP-binding"/>
    <property type="match status" value="2"/>
</dbReference>
<evidence type="ECO:0000256" key="1">
    <source>
        <dbReference type="ARBA" id="ARBA00001957"/>
    </source>
</evidence>
<dbReference type="EMBL" id="KF264558">
    <property type="protein sequence ID" value="AGS49865.1"/>
    <property type="molecule type" value="Genomic_DNA"/>
</dbReference>
<feature type="domain" description="Carrier" evidence="6">
    <location>
        <begin position="1598"/>
        <end position="1673"/>
    </location>
</feature>
<comment type="cofactor">
    <cofactor evidence="1">
        <name>pantetheine 4'-phosphate</name>
        <dbReference type="ChEBI" id="CHEBI:47942"/>
    </cofactor>
</comment>
<dbReference type="PROSITE" id="PS00455">
    <property type="entry name" value="AMP_BINDING"/>
    <property type="match status" value="1"/>
</dbReference>
<dbReference type="InterPro" id="IPR006162">
    <property type="entry name" value="Ppantetheine_attach_site"/>
</dbReference>
<evidence type="ECO:0000259" key="6">
    <source>
        <dbReference type="PROSITE" id="PS50075"/>
    </source>
</evidence>
<feature type="region of interest" description="Disordered" evidence="5">
    <location>
        <begin position="1890"/>
        <end position="1910"/>
    </location>
</feature>
<dbReference type="InterPro" id="IPR009081">
    <property type="entry name" value="PP-bd_ACP"/>
</dbReference>
<keyword evidence="4" id="KW-0597">Phosphoprotein</keyword>
<dbReference type="InterPro" id="IPR020806">
    <property type="entry name" value="PKS_PP-bd"/>
</dbReference>
<dbReference type="InterPro" id="IPR000873">
    <property type="entry name" value="AMP-dep_synth/lig_dom"/>
</dbReference>
<dbReference type="SUPFAM" id="SSF47336">
    <property type="entry name" value="ACP-like"/>
    <property type="match status" value="2"/>
</dbReference>
<dbReference type="FunFam" id="1.10.1200.10:FF:000016">
    <property type="entry name" value="Non-ribosomal peptide synthase"/>
    <property type="match status" value="1"/>
</dbReference>
<proteinExistence type="inferred from homology"/>
<dbReference type="Gene3D" id="1.10.1200.10">
    <property type="entry name" value="ACP-like"/>
    <property type="match status" value="2"/>
</dbReference>
<dbReference type="InterPro" id="IPR036736">
    <property type="entry name" value="ACP-like_sf"/>
</dbReference>
<dbReference type="GO" id="GO:0031177">
    <property type="term" value="F:phosphopantetheine binding"/>
    <property type="evidence" value="ECO:0007669"/>
    <property type="project" value="InterPro"/>
</dbReference>
<dbReference type="PROSITE" id="PS00012">
    <property type="entry name" value="PHOSPHOPANTETHEINE"/>
    <property type="match status" value="2"/>
</dbReference>
<dbReference type="InterPro" id="IPR023213">
    <property type="entry name" value="CAT-like_dom_sf"/>
</dbReference>
<protein>
    <submittedName>
        <fullName evidence="7">Long-chain-fatty-acid--CoA ligase</fullName>
        <ecNumber evidence="7">6.2.1.3</ecNumber>
    </submittedName>
</protein>
<evidence type="ECO:0000313" key="7">
    <source>
        <dbReference type="EMBL" id="AGS49865.1"/>
    </source>
</evidence>
<name>S5TLI6_9BACT</name>
<dbReference type="EC" id="6.2.1.3" evidence="7"/>
<dbReference type="Pfam" id="PF00501">
    <property type="entry name" value="AMP-binding"/>
    <property type="match status" value="1"/>
</dbReference>
<comment type="similarity">
    <text evidence="2">Belongs to the ATP-dependent AMP-binding enzyme family.</text>
</comment>
<dbReference type="SUPFAM" id="SSF52777">
    <property type="entry name" value="CoA-dependent acyltransferases"/>
    <property type="match status" value="6"/>
</dbReference>
<keyword evidence="7" id="KW-0436">Ligase</keyword>
<dbReference type="InterPro" id="IPR025110">
    <property type="entry name" value="AMP-bd_C"/>
</dbReference>
<dbReference type="Gene3D" id="2.30.38.10">
    <property type="entry name" value="Luciferase, Domain 3"/>
    <property type="match status" value="1"/>
</dbReference>
<dbReference type="FunFam" id="3.30.559.10:FF:000012">
    <property type="entry name" value="Non-ribosomal peptide synthetase"/>
    <property type="match status" value="2"/>
</dbReference>
<dbReference type="GO" id="GO:0043041">
    <property type="term" value="P:amino acid activation for nonribosomal peptide biosynthetic process"/>
    <property type="evidence" value="ECO:0007669"/>
    <property type="project" value="TreeGrafter"/>
</dbReference>
<dbReference type="FunFam" id="2.30.38.10:FF:000001">
    <property type="entry name" value="Non-ribosomal peptide synthetase PvdI"/>
    <property type="match status" value="1"/>
</dbReference>
<dbReference type="InterPro" id="IPR001242">
    <property type="entry name" value="Condensation_dom"/>
</dbReference>
<dbReference type="PANTHER" id="PTHR45527:SF1">
    <property type="entry name" value="FATTY ACID SYNTHASE"/>
    <property type="match status" value="1"/>
</dbReference>
<dbReference type="Gene3D" id="3.30.300.30">
    <property type="match status" value="1"/>
</dbReference>
<dbReference type="InterPro" id="IPR045851">
    <property type="entry name" value="AMP-bd_C_sf"/>
</dbReference>
<sequence length="1964" mass="212233">MTESLPLSFGQQRLWFLNRVNPGDATYNTPFGIRLHGHVDHAALRAALGDVVRRHETLRTTYPVVDGVPHQRVLSCAEPAFTVVDCAESELDRTLSAFAGHAFDLAAEIPFRATLLVLGPDVAVLAVVMHHIAGDGWSLAPLLRDLGAAYTARLAGTAPAWDELEVQYSDYVMWQHEMLGAEDDEDSTASRQLAHWSRTLAGLPDELSLPRDRRRPAKPTFEGGRCEFSVPADVHRELAAFAKDNQATLFMVLHTALAALLTRLGAGTDLPIGTVVAGRLDEALDELVGFFVNTLVLRTGTEGNPTVHELLRRVRDTDLAAFSNQDIPFERLVERLNPGRDLSRNPLVQVMLVLRNADADGALDLPGVRSTAQPIALDGAKFDLTFAFDEHLGKNGEPAGLSLSLKYSTDILDRYTVDMWGTWLLRVLASIGDTPGQRVADLPLLNEDERDLVLRGFNDTAVVREDHDGWTSVPDRFDHVVREYAGQVALECGDLRLSYTELGARVDRLARVLRSRGVVHETTVGLSMRRTPEAVIAVLAILQAGGAYVPVHTSWPTTRVREVLTDAGCLLLVTDQPAPGIPLPVIDPAHLADPIGPVPALPGDHQPDQLGYVMHTSGSTGAPKGVMATHRNIIGLVRDRGWRDHRRVLHHSTLAFDASVYEIFVPLLTGGTIVVAPPGELTVADYATVLAKHRVTSAFLTSGLFDLVATEDPSVFNGLSHLYSGGDVLPARAIDVTRRANPHVVIGNAYGPTEITMMAASRLISAEDDSALAAALIGTPLDNTRCLVLDEALRPVPVGVTGELYVAGTGVTRGYLTKPARTAERYVADPYGPPGTRLYRTGDLVRWDRHGRMRFEGRADRQVKLRGFRVEPAEVDATLLTEPAVGQAVTVVREDSPGDKRLVSYVVAADTVDTGALRDALMTRLPGYLVPSTIVRLDELPLTGSGKVDRGALPAPSVTAGAGRAPRTVTERTLCTLFAEVLDVQEVTLDDNFFALGGHSLLAMRLLSRIRTELGIELSVQDLFSSATAGATAGAIAGRSGGAVAARPPLSARRRPPVVPLSFAQQRMWFLQKLDPAGATYNMPLAIRLTGELDEDALRMALTDVVARHEALRTTFPDTDGNPRQHILPAQDVVVPFEVHTATEDELATTLEAVTGKPFDLANEIPVRALLVVLDRTSAVLALVLHHIAADGWSLDPLFGDLAAAYTARLDGGAPAWPPLPLQYADYALWQREQLGAEHDEGSTMAAQVDHWRDTLAGLPEELALPFDRPRQAGGAFRGDRLYFTLDRDAHRALTAVAAGHESTLFIVLQTALAALLTRLGAGEDVPIGTVIAGRTDDAVQDLVGFFVNTLVLRSDTGGDPEFTALLRANRATALAAYAHQDLPFERLVELLNPARALDRNPLFQVMLTLQNQGGGAMPALPGVVAESEHVDLASARFDLTVVVAEETASGGLDLVFEYDTDLFDRATMHAVGTTFLRLLTAVGADPRQRLSALPLLDPAERAALTSRPAPSGVGDDAPVDPVRCYVLDRNLDLVPDGIWGELCLAGPARVNGLPADPFGPPGHRLHPTGRTAKWLPGGELRLRETEATPGEQATRMSPNSPLEDLVCGMFRDILGRPDVAVDDNFFDLGGHSLLATRLISRIRAVLGVDIGLRDLFADPTVAGLVRHLDSARPARPAVTARPRPERLPLSFAQRRLWFLQQFEPDATTYNLPLVLRLSGDLDREALYMALLDLIARHETLRTLFPIIDGEPHQLVLPASEAGLSFDVAQCDPADINRAVSVATAYHFDLATEPPFRATLLVLDESTSLLVLTMHHIAGDGWSMTPLFRDLTTAYTARIGGRSPVWTPLPVQYADYALWQHELLGTDDDAESTLAAQLKYWTEQLTGLPEQLDLPSDRPRPSVGRGDGAGVPLHIDASTHQALITLAQDNNASLFMVVQAALAALLTNLGAGTDVPIGSPIAAT</sequence>
<dbReference type="SUPFAM" id="SSF56801">
    <property type="entry name" value="Acetyl-CoA synthetase-like"/>
    <property type="match status" value="1"/>
</dbReference>
<dbReference type="SMART" id="SM00823">
    <property type="entry name" value="PKS_PP"/>
    <property type="match status" value="2"/>
</dbReference>
<dbReference type="GO" id="GO:0004467">
    <property type="term" value="F:long-chain fatty acid-CoA ligase activity"/>
    <property type="evidence" value="ECO:0007669"/>
    <property type="project" value="UniProtKB-EC"/>
</dbReference>
<dbReference type="Pfam" id="PF00668">
    <property type="entry name" value="Condensation"/>
    <property type="match status" value="3"/>
</dbReference>
<dbReference type="PANTHER" id="PTHR45527">
    <property type="entry name" value="NONRIBOSOMAL PEPTIDE SYNTHETASE"/>
    <property type="match status" value="1"/>
</dbReference>
<dbReference type="PROSITE" id="PS50075">
    <property type="entry name" value="CARRIER"/>
    <property type="match status" value="2"/>
</dbReference>
<dbReference type="Gene3D" id="3.40.50.980">
    <property type="match status" value="2"/>
</dbReference>
<dbReference type="NCBIfam" id="TIGR01733">
    <property type="entry name" value="AA-adenyl-dom"/>
    <property type="match status" value="1"/>
</dbReference>
<accession>S5TLI6</accession>
<evidence type="ECO:0000256" key="5">
    <source>
        <dbReference type="SAM" id="MobiDB-lite"/>
    </source>
</evidence>
<evidence type="ECO:0000256" key="4">
    <source>
        <dbReference type="ARBA" id="ARBA00022553"/>
    </source>
</evidence>